<dbReference type="Proteomes" id="UP000595814">
    <property type="component" value="Chromosome"/>
</dbReference>
<evidence type="ECO:0000313" key="2">
    <source>
        <dbReference type="Proteomes" id="UP000595814"/>
    </source>
</evidence>
<name>A0AC61MQ06_9FIRM</name>
<sequence>MLNINSINKGIVIDHIKPGHGHLIFEMLGLDKADYSVALIMNASSKKFGKKDMIKIENVIDIDLTALAIIDIDLTVNIIEDQKIVEKINMTLPEYIENVIKCKNPRCISTSERNIVHKFALVDRENSLYKCEYCDQIYDMEG</sequence>
<gene>
    <name evidence="1" type="ORF">JFY71_10475</name>
</gene>
<proteinExistence type="predicted"/>
<dbReference type="EMBL" id="CP066744">
    <property type="protein sequence ID" value="QQK07700.1"/>
    <property type="molecule type" value="Genomic_DNA"/>
</dbReference>
<accession>A0AC61MQ06</accession>
<organism evidence="1 2">
    <name type="scientific">Miniphocaeibacter halophilus</name>
    <dbReference type="NCBI Taxonomy" id="2931922"/>
    <lineage>
        <taxon>Bacteria</taxon>
        <taxon>Bacillati</taxon>
        <taxon>Bacillota</taxon>
        <taxon>Tissierellia</taxon>
        <taxon>Tissierellales</taxon>
        <taxon>Peptoniphilaceae</taxon>
        <taxon>Miniphocaeibacter</taxon>
    </lineage>
</organism>
<reference evidence="1 2" key="1">
    <citation type="journal article" date="2022" name="Int. J. Syst. Evol. Microbiol.">
        <title>Miniphocaeibacter halophilus sp. nov., an ammonium-tolerant acetate-producing bacterium isolated from a biogas system.</title>
        <authorList>
            <person name="Schnurer A."/>
            <person name="Singh A."/>
            <person name="Bi S."/>
            <person name="Qiao W."/>
            <person name="Westerholm M."/>
        </authorList>
    </citation>
    <scope>NUCLEOTIDE SEQUENCE [LARGE SCALE GENOMIC DNA]</scope>
    <source>
        <strain evidence="1 2">AMB_01</strain>
    </source>
</reference>
<evidence type="ECO:0000313" key="1">
    <source>
        <dbReference type="EMBL" id="QQK07700.1"/>
    </source>
</evidence>
<protein>
    <submittedName>
        <fullName evidence="1">Aspartate carbamoyltransferase regulatory subunit</fullName>
    </submittedName>
</protein>
<keyword evidence="2" id="KW-1185">Reference proteome</keyword>